<reference evidence="3 4" key="1">
    <citation type="submission" date="2018-08" db="EMBL/GenBank/DDBJ databases">
        <authorList>
            <person name="Lee Y."/>
            <person name="Kakembo D."/>
        </authorList>
    </citation>
    <scope>NUCLEOTIDE SEQUENCE [LARGE SCALE GENOMIC DNA]</scope>
    <source>
        <strain evidence="3 4">JBCS1880</strain>
    </source>
</reference>
<dbReference type="GO" id="GO:0016758">
    <property type="term" value="F:hexosyltransferase activity"/>
    <property type="evidence" value="ECO:0007669"/>
    <property type="project" value="UniProtKB-ARBA"/>
</dbReference>
<keyword evidence="1" id="KW-0997">Cell inner membrane</keyword>
<proteinExistence type="predicted"/>
<gene>
    <name evidence="3" type="ORF">DZC75_15160</name>
</gene>
<dbReference type="Gene3D" id="3.90.550.10">
    <property type="entry name" value="Spore Coat Polysaccharide Biosynthesis Protein SpsA, Chain A"/>
    <property type="match status" value="1"/>
</dbReference>
<keyword evidence="1" id="KW-1003">Cell membrane</keyword>
<evidence type="ECO:0000313" key="3">
    <source>
        <dbReference type="EMBL" id="AXO89275.1"/>
    </source>
</evidence>
<accession>A0AAI8KCB5</accession>
<dbReference type="AlphaFoldDB" id="A0AAI8KCB5"/>
<keyword evidence="1" id="KW-0472">Membrane</keyword>
<dbReference type="KEGG" id="ppv:NJ69_11710"/>
<dbReference type="PANTHER" id="PTHR22916:SF3">
    <property type="entry name" value="UDP-GLCNAC:BETAGAL BETA-1,3-N-ACETYLGLUCOSAMINYLTRANSFERASE-LIKE PROTEIN 1"/>
    <property type="match status" value="1"/>
</dbReference>
<sequence length="302" mass="34889">MLTATVVVSCYRQEEYIEECLDSILNQEINFPCEIIVSDDCSPDNTQAVIRRYADAHPGRLTLLLREKNVGAALNYHGVHAMAKGDVVFHFDGDDVMMPGKLQEQYDLFVEHSDVNIVFHKAIYFSDDRSYQSMTVYPGEQAPYHTFFTLSELARWGATCVHSSYAYRRSSRQASIDREFMEWFFAMDSLIREGRGVYINKPLVMYRCNPGNGSYLSTVAGRKKAYSIYFGDIAHYFEKHNELRTDLYANFLVTLLAMARSTKSVFRTSLMFAIRHVGYFRLSKFLETVRVRKTVGPRDRVR</sequence>
<name>A0AAI8KCB5_9PSED</name>
<dbReference type="InterPro" id="IPR001173">
    <property type="entry name" value="Glyco_trans_2-like"/>
</dbReference>
<keyword evidence="4" id="KW-1185">Reference proteome</keyword>
<dbReference type="Pfam" id="PF00535">
    <property type="entry name" value="Glycos_transf_2"/>
    <property type="match status" value="1"/>
</dbReference>
<dbReference type="Proteomes" id="UP000258127">
    <property type="component" value="Chromosome"/>
</dbReference>
<evidence type="ECO:0000256" key="1">
    <source>
        <dbReference type="ARBA" id="ARBA00022519"/>
    </source>
</evidence>
<dbReference type="SUPFAM" id="SSF53448">
    <property type="entry name" value="Nucleotide-diphospho-sugar transferases"/>
    <property type="match status" value="1"/>
</dbReference>
<dbReference type="PANTHER" id="PTHR22916">
    <property type="entry name" value="GLYCOSYLTRANSFERASE"/>
    <property type="match status" value="1"/>
</dbReference>
<dbReference type="EMBL" id="CP031641">
    <property type="protein sequence ID" value="AXO89275.1"/>
    <property type="molecule type" value="Genomic_DNA"/>
</dbReference>
<evidence type="ECO:0000259" key="2">
    <source>
        <dbReference type="Pfam" id="PF00535"/>
    </source>
</evidence>
<dbReference type="InterPro" id="IPR029044">
    <property type="entry name" value="Nucleotide-diphossugar_trans"/>
</dbReference>
<dbReference type="RefSeq" id="WP_039579260.1">
    <property type="nucleotide sequence ID" value="NZ_CP009747.1"/>
</dbReference>
<evidence type="ECO:0000313" key="4">
    <source>
        <dbReference type="Proteomes" id="UP000258127"/>
    </source>
</evidence>
<organism evidence="3 4">
    <name type="scientific">Pseudomonas parafulva</name>
    <dbReference type="NCBI Taxonomy" id="157782"/>
    <lineage>
        <taxon>Bacteria</taxon>
        <taxon>Pseudomonadati</taxon>
        <taxon>Pseudomonadota</taxon>
        <taxon>Gammaproteobacteria</taxon>
        <taxon>Pseudomonadales</taxon>
        <taxon>Pseudomonadaceae</taxon>
        <taxon>Pseudomonas</taxon>
    </lineage>
</organism>
<feature type="domain" description="Glycosyltransferase 2-like" evidence="2">
    <location>
        <begin position="5"/>
        <end position="171"/>
    </location>
</feature>
<protein>
    <submittedName>
        <fullName evidence="3">Glycosyltransferase</fullName>
    </submittedName>
</protein>